<evidence type="ECO:0000256" key="6">
    <source>
        <dbReference type="ARBA" id="ARBA00023002"/>
    </source>
</evidence>
<dbReference type="EMBL" id="UINC01001516">
    <property type="protein sequence ID" value="SUZ82613.1"/>
    <property type="molecule type" value="Genomic_DNA"/>
</dbReference>
<dbReference type="InterPro" id="IPR036188">
    <property type="entry name" value="FAD/NAD-bd_sf"/>
</dbReference>
<reference evidence="8" key="1">
    <citation type="submission" date="2018-05" db="EMBL/GenBank/DDBJ databases">
        <authorList>
            <person name="Lanie J.A."/>
            <person name="Ng W.-L."/>
            <person name="Kazmierczak K.M."/>
            <person name="Andrzejewski T.M."/>
            <person name="Davidsen T.M."/>
            <person name="Wayne K.J."/>
            <person name="Tettelin H."/>
            <person name="Glass J.I."/>
            <person name="Rusch D."/>
            <person name="Podicherti R."/>
            <person name="Tsui H.-C.T."/>
            <person name="Winkler M.E."/>
        </authorList>
    </citation>
    <scope>NUCLEOTIDE SEQUENCE</scope>
</reference>
<dbReference type="PIRSF" id="PIRSF000362">
    <property type="entry name" value="FNR"/>
    <property type="match status" value="1"/>
</dbReference>
<dbReference type="Gene3D" id="3.50.50.60">
    <property type="entry name" value="FAD/NAD(P)-binding domain"/>
    <property type="match status" value="1"/>
</dbReference>
<keyword evidence="6" id="KW-0560">Oxidoreductase</keyword>
<feature type="domain" description="FAD/NAD(P)-binding" evidence="7">
    <location>
        <begin position="6"/>
        <end position="265"/>
    </location>
</feature>
<dbReference type="PRINTS" id="PR00419">
    <property type="entry name" value="ADXRDTASE"/>
</dbReference>
<evidence type="ECO:0000256" key="2">
    <source>
        <dbReference type="ARBA" id="ARBA00008312"/>
    </source>
</evidence>
<evidence type="ECO:0000256" key="1">
    <source>
        <dbReference type="ARBA" id="ARBA00001974"/>
    </source>
</evidence>
<dbReference type="Pfam" id="PF07992">
    <property type="entry name" value="Pyr_redox_2"/>
    <property type="match status" value="1"/>
</dbReference>
<dbReference type="SUPFAM" id="SSF51971">
    <property type="entry name" value="Nucleotide-binding domain"/>
    <property type="match status" value="2"/>
</dbReference>
<evidence type="ECO:0000256" key="3">
    <source>
        <dbReference type="ARBA" id="ARBA00022630"/>
    </source>
</evidence>
<dbReference type="InterPro" id="IPR021163">
    <property type="entry name" value="Ferredox_Rdtase_adrenod"/>
</dbReference>
<sequence>MNQCWKIAVIGSGPAGFYATGELFRQKSWEIKVDMFERLPTPFGLVRGGVAPDHQKIKSVQKIYSRIAENENFRFFGNVEFGRDIFQADLLEHYDAVIYSVGSPADRALGIPGEDLSGSHSATEFVGWYNGHPDFCDYKFDLSARNAFVIGIGNVALDVARILAKTPEELAETDIADYALEELRESRLEDIWLVGRRGPLQAAFSPAELREFMELADAEVLVEENALELDTESQQLLETEADKDTKKNIQLLTQIQEREVSGKKRRVHFLFLTSPVEISGNDKVEKICMVRNQLVKREDGSLGPEATDEINEAETGLVFRSIGYHGKPLPDLPFDQKTGTIPNEYGQIKCPENGNILRNREYVAGWIKRGPSGVIGTNKQDAVETVHRMLETFLNEKMEAGKNYTNPDIVHLLENRKVEYVSFADWKLLDAHETEAGQKQGRPRVKLTSIAEMLSLIRKKNN</sequence>
<dbReference type="Gene3D" id="3.40.50.720">
    <property type="entry name" value="NAD(P)-binding Rossmann-like Domain"/>
    <property type="match status" value="1"/>
</dbReference>
<keyword evidence="3" id="KW-0285">Flavoprotein</keyword>
<comment type="similarity">
    <text evidence="2">Belongs to the ferredoxin--NADP reductase type 1 family.</text>
</comment>
<comment type="cofactor">
    <cofactor evidence="1">
        <name>FAD</name>
        <dbReference type="ChEBI" id="CHEBI:57692"/>
    </cofactor>
</comment>
<dbReference type="InterPro" id="IPR055275">
    <property type="entry name" value="Ferredox_Rdtase"/>
</dbReference>
<name>A0A381QYM7_9ZZZZ</name>
<keyword evidence="4" id="KW-0274">FAD</keyword>
<dbReference type="PANTHER" id="PTHR48467:SF1">
    <property type="entry name" value="GLUTAMATE SYNTHASE 1 [NADH], CHLOROPLASTIC-LIKE"/>
    <property type="match status" value="1"/>
</dbReference>
<organism evidence="8">
    <name type="scientific">marine metagenome</name>
    <dbReference type="NCBI Taxonomy" id="408172"/>
    <lineage>
        <taxon>unclassified sequences</taxon>
        <taxon>metagenomes</taxon>
        <taxon>ecological metagenomes</taxon>
    </lineage>
</organism>
<evidence type="ECO:0000259" key="7">
    <source>
        <dbReference type="Pfam" id="PF07992"/>
    </source>
</evidence>
<dbReference type="PANTHER" id="PTHR48467">
    <property type="entry name" value="GLUTAMATE SYNTHASE 1 [NADH], CHLOROPLASTIC-LIKE"/>
    <property type="match status" value="1"/>
</dbReference>
<protein>
    <recommendedName>
        <fullName evidence="7">FAD/NAD(P)-binding domain-containing protein</fullName>
    </recommendedName>
</protein>
<dbReference type="InterPro" id="IPR023753">
    <property type="entry name" value="FAD/NAD-binding_dom"/>
</dbReference>
<dbReference type="GO" id="GO:0016491">
    <property type="term" value="F:oxidoreductase activity"/>
    <property type="evidence" value="ECO:0007669"/>
    <property type="project" value="UniProtKB-KW"/>
</dbReference>
<gene>
    <name evidence="8" type="ORF">METZ01_LOCUS35467</name>
</gene>
<proteinExistence type="inferred from homology"/>
<dbReference type="AlphaFoldDB" id="A0A381QYM7"/>
<accession>A0A381QYM7</accession>
<evidence type="ECO:0000256" key="4">
    <source>
        <dbReference type="ARBA" id="ARBA00022827"/>
    </source>
</evidence>
<evidence type="ECO:0000313" key="8">
    <source>
        <dbReference type="EMBL" id="SUZ82613.1"/>
    </source>
</evidence>
<keyword evidence="5" id="KW-0521">NADP</keyword>
<evidence type="ECO:0000256" key="5">
    <source>
        <dbReference type="ARBA" id="ARBA00022857"/>
    </source>
</evidence>